<keyword evidence="2" id="KW-0889">Transcription antitermination</keyword>
<dbReference type="Gene3D" id="1.10.940.10">
    <property type="entry name" value="NusB-like"/>
    <property type="match status" value="1"/>
</dbReference>
<evidence type="ECO:0000256" key="3">
    <source>
        <dbReference type="ARBA" id="ARBA00022884"/>
    </source>
</evidence>
<evidence type="ECO:0000259" key="6">
    <source>
        <dbReference type="Pfam" id="PF01029"/>
    </source>
</evidence>
<organism evidence="7 8">
    <name type="scientific">SAR86 cluster bacterium</name>
    <dbReference type="NCBI Taxonomy" id="2030880"/>
    <lineage>
        <taxon>Bacteria</taxon>
        <taxon>Pseudomonadati</taxon>
        <taxon>Pseudomonadota</taxon>
        <taxon>Gammaproteobacteria</taxon>
        <taxon>SAR86 cluster</taxon>
    </lineage>
</organism>
<comment type="similarity">
    <text evidence="1">Belongs to the NusB family.</text>
</comment>
<evidence type="ECO:0000313" key="8">
    <source>
        <dbReference type="Proteomes" id="UP000252147"/>
    </source>
</evidence>
<accession>A0A368BMD7</accession>
<dbReference type="InterPro" id="IPR006027">
    <property type="entry name" value="NusB_RsmB_TIM44"/>
</dbReference>
<dbReference type="GO" id="GO:0031564">
    <property type="term" value="P:transcription antitermination"/>
    <property type="evidence" value="ECO:0007669"/>
    <property type="project" value="UniProtKB-KW"/>
</dbReference>
<dbReference type="Proteomes" id="UP000252147">
    <property type="component" value="Unassembled WGS sequence"/>
</dbReference>
<dbReference type="AlphaFoldDB" id="A0A368BMD7"/>
<dbReference type="InterPro" id="IPR035926">
    <property type="entry name" value="NusB-like_sf"/>
</dbReference>
<dbReference type="PANTHER" id="PTHR11078">
    <property type="entry name" value="N UTILIZATION SUBSTANCE PROTEIN B-RELATED"/>
    <property type="match status" value="1"/>
</dbReference>
<keyword evidence="4" id="KW-0805">Transcription regulation</keyword>
<comment type="caution">
    <text evidence="7">The sequence shown here is derived from an EMBL/GenBank/DDBJ whole genome shotgun (WGS) entry which is preliminary data.</text>
</comment>
<dbReference type="GO" id="GO:0005829">
    <property type="term" value="C:cytosol"/>
    <property type="evidence" value="ECO:0007669"/>
    <property type="project" value="TreeGrafter"/>
</dbReference>
<gene>
    <name evidence="7" type="ORF">DBW97_03050</name>
</gene>
<evidence type="ECO:0000256" key="1">
    <source>
        <dbReference type="ARBA" id="ARBA00005952"/>
    </source>
</evidence>
<protein>
    <submittedName>
        <fullName evidence="7">Transcription antitermination protein NusB</fullName>
    </submittedName>
</protein>
<dbReference type="InterPro" id="IPR011605">
    <property type="entry name" value="NusB_fam"/>
</dbReference>
<dbReference type="GO" id="GO:0006353">
    <property type="term" value="P:DNA-templated transcription termination"/>
    <property type="evidence" value="ECO:0007669"/>
    <property type="project" value="InterPro"/>
</dbReference>
<dbReference type="SUPFAM" id="SSF48013">
    <property type="entry name" value="NusB-like"/>
    <property type="match status" value="1"/>
</dbReference>
<evidence type="ECO:0000313" key="7">
    <source>
        <dbReference type="EMBL" id="RCL38245.1"/>
    </source>
</evidence>
<keyword evidence="5" id="KW-0804">Transcription</keyword>
<feature type="domain" description="NusB/RsmB/TIM44" evidence="6">
    <location>
        <begin position="12"/>
        <end position="137"/>
    </location>
</feature>
<name>A0A368BMD7_9GAMM</name>
<sequence length="138" mass="16149">MKNLARFKEKVNARNIMVQAMYQLSFGHNTAKEIEDSFVKEFTKTKVDYIFFKNIFKYTVKNNDALKEQIYSKSDLELFGIKKIDVMEENILMLVLSEYKLDQTPKNILIDEAVRLSKKFGADNAYKFINATLDTLLK</sequence>
<dbReference type="GO" id="GO:0003723">
    <property type="term" value="F:RNA binding"/>
    <property type="evidence" value="ECO:0007669"/>
    <property type="project" value="UniProtKB-KW"/>
</dbReference>
<keyword evidence="3" id="KW-0694">RNA-binding</keyword>
<proteinExistence type="inferred from homology"/>
<reference evidence="7 8" key="1">
    <citation type="journal article" date="2018" name="Microbiome">
        <title>Fine metagenomic profile of the Mediterranean stratified and mixed water columns revealed by assembly and recruitment.</title>
        <authorList>
            <person name="Haro-Moreno J.M."/>
            <person name="Lopez-Perez M."/>
            <person name="De La Torre J.R."/>
            <person name="Picazo A."/>
            <person name="Camacho A."/>
            <person name="Rodriguez-Valera F."/>
        </authorList>
    </citation>
    <scope>NUCLEOTIDE SEQUENCE [LARGE SCALE GENOMIC DNA]</scope>
    <source>
        <strain evidence="7">MED-G83</strain>
    </source>
</reference>
<dbReference type="Pfam" id="PF01029">
    <property type="entry name" value="NusB"/>
    <property type="match status" value="1"/>
</dbReference>
<evidence type="ECO:0000256" key="4">
    <source>
        <dbReference type="ARBA" id="ARBA00023015"/>
    </source>
</evidence>
<evidence type="ECO:0000256" key="2">
    <source>
        <dbReference type="ARBA" id="ARBA00022814"/>
    </source>
</evidence>
<dbReference type="PANTHER" id="PTHR11078:SF3">
    <property type="entry name" value="ANTITERMINATION NUSB DOMAIN-CONTAINING PROTEIN"/>
    <property type="match status" value="1"/>
</dbReference>
<evidence type="ECO:0000256" key="5">
    <source>
        <dbReference type="ARBA" id="ARBA00023163"/>
    </source>
</evidence>
<dbReference type="EMBL" id="QOPD01000004">
    <property type="protein sequence ID" value="RCL38245.1"/>
    <property type="molecule type" value="Genomic_DNA"/>
</dbReference>